<dbReference type="Proteomes" id="UP000234474">
    <property type="component" value="Unassembled WGS sequence"/>
</dbReference>
<comment type="caution">
    <text evidence="2">The sequence shown here is derived from an EMBL/GenBank/DDBJ whole genome shotgun (WGS) entry which is preliminary data.</text>
</comment>
<accession>A0A2I1BTF2</accession>
<dbReference type="GeneID" id="36532640"/>
<dbReference type="SUPFAM" id="SSF53335">
    <property type="entry name" value="S-adenosyl-L-methionine-dependent methyltransferases"/>
    <property type="match status" value="1"/>
</dbReference>
<dbReference type="PANTHER" id="PTHR43591">
    <property type="entry name" value="METHYLTRANSFERASE"/>
    <property type="match status" value="1"/>
</dbReference>
<evidence type="ECO:0000256" key="1">
    <source>
        <dbReference type="SAM" id="MobiDB-lite"/>
    </source>
</evidence>
<keyword evidence="2" id="KW-0808">Transferase</keyword>
<feature type="region of interest" description="Disordered" evidence="1">
    <location>
        <begin position="1"/>
        <end position="36"/>
    </location>
</feature>
<organism evidence="2 3">
    <name type="scientific">Aspergillus novofumigatus (strain IBT 16806)</name>
    <dbReference type="NCBI Taxonomy" id="1392255"/>
    <lineage>
        <taxon>Eukaryota</taxon>
        <taxon>Fungi</taxon>
        <taxon>Dikarya</taxon>
        <taxon>Ascomycota</taxon>
        <taxon>Pezizomycotina</taxon>
        <taxon>Eurotiomycetes</taxon>
        <taxon>Eurotiomycetidae</taxon>
        <taxon>Eurotiales</taxon>
        <taxon>Aspergillaceae</taxon>
        <taxon>Aspergillus</taxon>
        <taxon>Aspergillus subgen. Fumigati</taxon>
    </lineage>
</organism>
<dbReference type="RefSeq" id="XP_024677282.1">
    <property type="nucleotide sequence ID" value="XM_024825315.1"/>
</dbReference>
<evidence type="ECO:0000313" key="3">
    <source>
        <dbReference type="Proteomes" id="UP000234474"/>
    </source>
</evidence>
<protein>
    <submittedName>
        <fullName evidence="2">Putative TAM domain methyltransferase</fullName>
    </submittedName>
</protein>
<gene>
    <name evidence="2" type="ORF">P174DRAFT_425714</name>
</gene>
<feature type="compositionally biased region" description="Polar residues" evidence="1">
    <location>
        <begin position="25"/>
        <end position="36"/>
    </location>
</feature>
<evidence type="ECO:0000313" key="2">
    <source>
        <dbReference type="EMBL" id="PKX88687.1"/>
    </source>
</evidence>
<dbReference type="InterPro" id="IPR029063">
    <property type="entry name" value="SAM-dependent_MTases_sf"/>
</dbReference>
<proteinExistence type="predicted"/>
<dbReference type="GO" id="GO:0032259">
    <property type="term" value="P:methylation"/>
    <property type="evidence" value="ECO:0007669"/>
    <property type="project" value="UniProtKB-KW"/>
</dbReference>
<dbReference type="CDD" id="cd02440">
    <property type="entry name" value="AdoMet_MTases"/>
    <property type="match status" value="1"/>
</dbReference>
<dbReference type="AlphaFoldDB" id="A0A2I1BTF2"/>
<dbReference type="PANTHER" id="PTHR43591:SF31">
    <property type="entry name" value="LAEA-LIKE, PUTATIVE (AFU_ORTHOLOGUE AFUA_8G01930)-RELATED"/>
    <property type="match status" value="1"/>
</dbReference>
<dbReference type="Pfam" id="PF13489">
    <property type="entry name" value="Methyltransf_23"/>
    <property type="match status" value="1"/>
</dbReference>
<dbReference type="Gene3D" id="3.40.50.150">
    <property type="entry name" value="Vaccinia Virus protein VP39"/>
    <property type="match status" value="1"/>
</dbReference>
<dbReference type="EMBL" id="MSZS01000012">
    <property type="protein sequence ID" value="PKX88687.1"/>
    <property type="molecule type" value="Genomic_DNA"/>
</dbReference>
<name>A0A2I1BTF2_ASPN1</name>
<reference evidence="3" key="1">
    <citation type="journal article" date="2018" name="Proc. Natl. Acad. Sci. U.S.A.">
        <title>Linking secondary metabolites to gene clusters through genome sequencing of six diverse Aspergillus species.</title>
        <authorList>
            <person name="Kaerboelling I."/>
            <person name="Vesth T.C."/>
            <person name="Frisvad J.C."/>
            <person name="Nybo J.L."/>
            <person name="Theobald S."/>
            <person name="Kuo A."/>
            <person name="Bowyer P."/>
            <person name="Matsuda Y."/>
            <person name="Mondo S."/>
            <person name="Lyhne E.K."/>
            <person name="Kogle M.E."/>
            <person name="Clum A."/>
            <person name="Lipzen A."/>
            <person name="Salamov A."/>
            <person name="Ngan C.Y."/>
            <person name="Daum C."/>
            <person name="Chiniquy J."/>
            <person name="Barry K."/>
            <person name="LaButti K."/>
            <person name="Haridas S."/>
            <person name="Simmons B.A."/>
            <person name="Magnuson J.K."/>
            <person name="Mortensen U.H."/>
            <person name="Larsen T.O."/>
            <person name="Grigoriev I.V."/>
            <person name="Baker S.E."/>
            <person name="Andersen M.R."/>
        </authorList>
    </citation>
    <scope>NUCLEOTIDE SEQUENCE [LARGE SCALE GENOMIC DNA]</scope>
    <source>
        <strain evidence="3">IBT 16806</strain>
    </source>
</reference>
<dbReference type="OMA" id="DFELPWN"/>
<keyword evidence="2" id="KW-0489">Methyltransferase</keyword>
<sequence>MAEEKDTSTYNRGTLEVEDDENLYSDDSGSFVNSAGVSETTSLSSSIRNYKYENGRRYHAFREGSYNMPNDEKEQNRLDLHHHIHRLKLDGQLFRSPIPSDVSRILDLGTGTGIWAIEVADQFPMAKVIGNDLSPIQPTWVPPNLSFEVDDFESEWEYSKPFDFIHARDLQGSVSDYDRLVAQAFKNLAPDGWFEFADADLLVCCDDDTVKEAKNILEVNRLVCDASARFGKLMGTASQHKQRLEDAGFINVREEIYKIPFSPWAKDPKLKELGKFHQVNMIESLDAYSFALMTRVLGWHITEVHALLAGARAELLNRSIHMYAKWYHVYGQKPTD</sequence>
<dbReference type="OrthoDB" id="2013972at2759"/>
<keyword evidence="3" id="KW-1185">Reference proteome</keyword>
<dbReference type="STRING" id="1392255.A0A2I1BTF2"/>
<dbReference type="GO" id="GO:0008168">
    <property type="term" value="F:methyltransferase activity"/>
    <property type="evidence" value="ECO:0007669"/>
    <property type="project" value="UniProtKB-KW"/>
</dbReference>
<dbReference type="VEuPathDB" id="FungiDB:P174DRAFT_425714"/>